<feature type="domain" description="Integrase core" evidence="1">
    <location>
        <begin position="13"/>
        <end position="86"/>
    </location>
</feature>
<reference evidence="2 3" key="1">
    <citation type="journal article" date="2011" name="Science">
        <title>The Selaginella genome identifies genetic changes associated with the evolution of vascular plants.</title>
        <authorList>
            <person name="Banks J.A."/>
            <person name="Nishiyama T."/>
            <person name="Hasebe M."/>
            <person name="Bowman J.L."/>
            <person name="Gribskov M."/>
            <person name="dePamphilis C."/>
            <person name="Albert V.A."/>
            <person name="Aono N."/>
            <person name="Aoyama T."/>
            <person name="Ambrose B.A."/>
            <person name="Ashton N.W."/>
            <person name="Axtell M.J."/>
            <person name="Barker E."/>
            <person name="Barker M.S."/>
            <person name="Bennetzen J.L."/>
            <person name="Bonawitz N.D."/>
            <person name="Chapple C."/>
            <person name="Cheng C."/>
            <person name="Correa L.G."/>
            <person name="Dacre M."/>
            <person name="DeBarry J."/>
            <person name="Dreyer I."/>
            <person name="Elias M."/>
            <person name="Engstrom E.M."/>
            <person name="Estelle M."/>
            <person name="Feng L."/>
            <person name="Finet C."/>
            <person name="Floyd S.K."/>
            <person name="Frommer W.B."/>
            <person name="Fujita T."/>
            <person name="Gramzow L."/>
            <person name="Gutensohn M."/>
            <person name="Harholt J."/>
            <person name="Hattori M."/>
            <person name="Heyl A."/>
            <person name="Hirai T."/>
            <person name="Hiwatashi Y."/>
            <person name="Ishikawa M."/>
            <person name="Iwata M."/>
            <person name="Karol K.G."/>
            <person name="Koehler B."/>
            <person name="Kolukisaoglu U."/>
            <person name="Kubo M."/>
            <person name="Kurata T."/>
            <person name="Lalonde S."/>
            <person name="Li K."/>
            <person name="Li Y."/>
            <person name="Litt A."/>
            <person name="Lyons E."/>
            <person name="Manning G."/>
            <person name="Maruyama T."/>
            <person name="Michael T.P."/>
            <person name="Mikami K."/>
            <person name="Miyazaki S."/>
            <person name="Morinaga S."/>
            <person name="Murata T."/>
            <person name="Mueller-Roeber B."/>
            <person name="Nelson D.R."/>
            <person name="Obara M."/>
            <person name="Oguri Y."/>
            <person name="Olmstead R.G."/>
            <person name="Onodera N."/>
            <person name="Petersen B.L."/>
            <person name="Pils B."/>
            <person name="Prigge M."/>
            <person name="Rensing S.A."/>
            <person name="Riano-Pachon D.M."/>
            <person name="Roberts A.W."/>
            <person name="Sato Y."/>
            <person name="Scheller H.V."/>
            <person name="Schulz B."/>
            <person name="Schulz C."/>
            <person name="Shakirov E.V."/>
            <person name="Shibagaki N."/>
            <person name="Shinohara N."/>
            <person name="Shippen D.E."/>
            <person name="Soerensen I."/>
            <person name="Sotooka R."/>
            <person name="Sugimoto N."/>
            <person name="Sugita M."/>
            <person name="Sumikawa N."/>
            <person name="Tanurdzic M."/>
            <person name="Theissen G."/>
            <person name="Ulvskov P."/>
            <person name="Wakazuki S."/>
            <person name="Weng J.K."/>
            <person name="Willats W.W."/>
            <person name="Wipf D."/>
            <person name="Wolf P.G."/>
            <person name="Yang L."/>
            <person name="Zimmer A.D."/>
            <person name="Zhu Q."/>
            <person name="Mitros T."/>
            <person name="Hellsten U."/>
            <person name="Loque D."/>
            <person name="Otillar R."/>
            <person name="Salamov A."/>
            <person name="Schmutz J."/>
            <person name="Shapiro H."/>
            <person name="Lindquist E."/>
            <person name="Lucas S."/>
            <person name="Rokhsar D."/>
            <person name="Grigoriev I.V."/>
        </authorList>
    </citation>
    <scope>NUCLEOTIDE SEQUENCE [LARGE SCALE GENOMIC DNA]</scope>
</reference>
<dbReference type="Gene3D" id="3.30.420.10">
    <property type="entry name" value="Ribonuclease H-like superfamily/Ribonuclease H"/>
    <property type="match status" value="1"/>
</dbReference>
<name>D8SDZ4_SELML</name>
<protein>
    <recommendedName>
        <fullName evidence="1">Integrase core domain-containing protein</fullName>
    </recommendedName>
</protein>
<dbReference type="KEGG" id="smo:SELMODRAFT_421051"/>
<dbReference type="InterPro" id="IPR058913">
    <property type="entry name" value="Integrase_dom_put"/>
</dbReference>
<sequence length="205" mass="23190">MTRIRQWIYRNEEALCHMDSYCKLVSYGFDVHAIICWATHYIVACELTTSKESYAIFNTYAQAVRRFARPKHIRSDNAPKHNEVERDRVLQLGASYVGHQHITRIMLAVGGKDIENVPGPFLSNIEGATLSKAHGTVRNQAFFMHQEGLNLDEQYLLHLDLIMECAMADVAGVDLPLYIESALPITTPVKQGVLEKLYLAILGEN</sequence>
<dbReference type="EMBL" id="GL377614">
    <property type="protein sequence ID" value="EFJ17335.1"/>
    <property type="molecule type" value="Genomic_DNA"/>
</dbReference>
<evidence type="ECO:0000313" key="2">
    <source>
        <dbReference type="EMBL" id="EFJ17335.1"/>
    </source>
</evidence>
<dbReference type="InterPro" id="IPR036397">
    <property type="entry name" value="RNaseH_sf"/>
</dbReference>
<dbReference type="GO" id="GO:0003676">
    <property type="term" value="F:nucleic acid binding"/>
    <property type="evidence" value="ECO:0007669"/>
    <property type="project" value="InterPro"/>
</dbReference>
<dbReference type="InParanoid" id="D8SDZ4"/>
<dbReference type="Gramene" id="EFJ17335">
    <property type="protein sequence ID" value="EFJ17335"/>
    <property type="gene ID" value="SELMODRAFT_421051"/>
</dbReference>
<gene>
    <name evidence="2" type="ORF">SELMODRAFT_421051</name>
</gene>
<evidence type="ECO:0000259" key="1">
    <source>
        <dbReference type="Pfam" id="PF24764"/>
    </source>
</evidence>
<dbReference type="PANTHER" id="PTHR46791">
    <property type="entry name" value="EXPRESSED PROTEIN"/>
    <property type="match status" value="1"/>
</dbReference>
<keyword evidence="3" id="KW-1185">Reference proteome</keyword>
<dbReference type="InterPro" id="IPR012337">
    <property type="entry name" value="RNaseH-like_sf"/>
</dbReference>
<dbReference type="Pfam" id="PF24764">
    <property type="entry name" value="rva_4"/>
    <property type="match status" value="1"/>
</dbReference>
<dbReference type="Proteomes" id="UP000001514">
    <property type="component" value="Unassembled WGS sequence"/>
</dbReference>
<evidence type="ECO:0000313" key="3">
    <source>
        <dbReference type="Proteomes" id="UP000001514"/>
    </source>
</evidence>
<dbReference type="HOGENOM" id="CLU_1339509_0_0_1"/>
<dbReference type="SUPFAM" id="SSF53098">
    <property type="entry name" value="Ribonuclease H-like"/>
    <property type="match status" value="1"/>
</dbReference>
<dbReference type="PANTHER" id="PTHR46791:SF5">
    <property type="entry name" value="CLR5 DOMAIN-CONTAINING PROTEIN-RELATED"/>
    <property type="match status" value="1"/>
</dbReference>
<dbReference type="AlphaFoldDB" id="D8SDZ4"/>
<accession>D8SDZ4</accession>
<organism evidence="3">
    <name type="scientific">Selaginella moellendorffii</name>
    <name type="common">Spikemoss</name>
    <dbReference type="NCBI Taxonomy" id="88036"/>
    <lineage>
        <taxon>Eukaryota</taxon>
        <taxon>Viridiplantae</taxon>
        <taxon>Streptophyta</taxon>
        <taxon>Embryophyta</taxon>
        <taxon>Tracheophyta</taxon>
        <taxon>Lycopodiopsida</taxon>
        <taxon>Selaginellales</taxon>
        <taxon>Selaginellaceae</taxon>
        <taxon>Selaginella</taxon>
    </lineage>
</organism>
<proteinExistence type="predicted"/>